<feature type="transmembrane region" description="Helical" evidence="1">
    <location>
        <begin position="21"/>
        <end position="45"/>
    </location>
</feature>
<protein>
    <recommendedName>
        <fullName evidence="4">DoxX protein</fullName>
    </recommendedName>
</protein>
<dbReference type="RefSeq" id="WP_073135694.1">
    <property type="nucleotide sequence ID" value="NZ_FQWQ01000002.1"/>
</dbReference>
<evidence type="ECO:0008006" key="4">
    <source>
        <dbReference type="Google" id="ProtNLM"/>
    </source>
</evidence>
<keyword evidence="3" id="KW-1185">Reference proteome</keyword>
<gene>
    <name evidence="2" type="ORF">SAMN04488109_3087</name>
</gene>
<evidence type="ECO:0000313" key="2">
    <source>
        <dbReference type="EMBL" id="SHH19044.1"/>
    </source>
</evidence>
<feature type="transmembrane region" description="Helical" evidence="1">
    <location>
        <begin position="81"/>
        <end position="103"/>
    </location>
</feature>
<keyword evidence="1" id="KW-0812">Transmembrane</keyword>
<sequence>MDIEQNSLPYWNLPQRIVFRFLFAYLVLYILPFPLYYIPFSWYVLGPLHQLFAQLVEATGPLLIGKYYTPFHNTGAGDTSFTYTMIFILLLLATVVTLVWSFLDRKRLAYGKLAAGLNILVRYYLGYVLLNYGFSKVFPLQFPTPFPGRLSETIGEASPMGLLWTFMGASPGYVMFTGAGEVLAGTLLLFRRTRLLGAIVAAFIMSHVFALNIFYDVPVKLGSLHFLLMSLFLMAPDAKRLANLFLLNKPVDPETPGLTINDRRLRWLRIGLKVGLIYFIFFNTMVYAWEQKQENNNIEREVANRTTAGEFEVLHFIVNGDTLSGVNTETRRWRSVRLGGGVMAITYMDGMMIPWHCSIQNGAKKIKVFSKDLTTSGDFSFEKQDDQLSFQGILNQDSIRIVSKRVSENPFLLLSRKFQWISEEPFNR</sequence>
<organism evidence="2 3">
    <name type="scientific">Chryseolinea serpens</name>
    <dbReference type="NCBI Taxonomy" id="947013"/>
    <lineage>
        <taxon>Bacteria</taxon>
        <taxon>Pseudomonadati</taxon>
        <taxon>Bacteroidota</taxon>
        <taxon>Cytophagia</taxon>
        <taxon>Cytophagales</taxon>
        <taxon>Fulvivirgaceae</taxon>
        <taxon>Chryseolinea</taxon>
    </lineage>
</organism>
<dbReference type="OrthoDB" id="102112at2"/>
<feature type="transmembrane region" description="Helical" evidence="1">
    <location>
        <begin position="195"/>
        <end position="215"/>
    </location>
</feature>
<proteinExistence type="predicted"/>
<evidence type="ECO:0000313" key="3">
    <source>
        <dbReference type="Proteomes" id="UP000184212"/>
    </source>
</evidence>
<name>A0A1M5QY23_9BACT</name>
<evidence type="ECO:0000256" key="1">
    <source>
        <dbReference type="SAM" id="Phobius"/>
    </source>
</evidence>
<dbReference type="Proteomes" id="UP000184212">
    <property type="component" value="Unassembled WGS sequence"/>
</dbReference>
<keyword evidence="1" id="KW-0472">Membrane</keyword>
<dbReference type="AlphaFoldDB" id="A0A1M5QY23"/>
<keyword evidence="1" id="KW-1133">Transmembrane helix</keyword>
<dbReference type="STRING" id="947013.SAMN04488109_3087"/>
<feature type="transmembrane region" description="Helical" evidence="1">
    <location>
        <begin position="162"/>
        <end position="183"/>
    </location>
</feature>
<accession>A0A1M5QY23</accession>
<reference evidence="2 3" key="1">
    <citation type="submission" date="2016-11" db="EMBL/GenBank/DDBJ databases">
        <authorList>
            <person name="Jaros S."/>
            <person name="Januszkiewicz K."/>
            <person name="Wedrychowicz H."/>
        </authorList>
    </citation>
    <scope>NUCLEOTIDE SEQUENCE [LARGE SCALE GENOMIC DNA]</scope>
    <source>
        <strain evidence="2 3">DSM 24574</strain>
    </source>
</reference>
<dbReference type="EMBL" id="FQWQ01000002">
    <property type="protein sequence ID" value="SHH19044.1"/>
    <property type="molecule type" value="Genomic_DNA"/>
</dbReference>
<feature type="transmembrane region" description="Helical" evidence="1">
    <location>
        <begin position="270"/>
        <end position="289"/>
    </location>
</feature>